<dbReference type="EMBL" id="DVGY01000040">
    <property type="protein sequence ID" value="HIR40509.1"/>
    <property type="molecule type" value="Genomic_DNA"/>
</dbReference>
<dbReference type="Proteomes" id="UP000886749">
    <property type="component" value="Unassembled WGS sequence"/>
</dbReference>
<evidence type="ECO:0000313" key="2">
    <source>
        <dbReference type="Proteomes" id="UP000886749"/>
    </source>
</evidence>
<dbReference type="SUPFAM" id="SSF53474">
    <property type="entry name" value="alpha/beta-Hydrolases"/>
    <property type="match status" value="1"/>
</dbReference>
<dbReference type="PANTHER" id="PTHR48098">
    <property type="entry name" value="ENTEROCHELIN ESTERASE-RELATED"/>
    <property type="match status" value="1"/>
</dbReference>
<dbReference type="Pfam" id="PF00756">
    <property type="entry name" value="Esterase"/>
    <property type="match status" value="1"/>
</dbReference>
<protein>
    <submittedName>
        <fullName evidence="1">Alpha/beta hydrolase</fullName>
    </submittedName>
</protein>
<evidence type="ECO:0000313" key="1">
    <source>
        <dbReference type="EMBL" id="HIR40509.1"/>
    </source>
</evidence>
<name>A0A9D1AJX7_9FIRM</name>
<dbReference type="GO" id="GO:0016787">
    <property type="term" value="F:hydrolase activity"/>
    <property type="evidence" value="ECO:0007669"/>
    <property type="project" value="UniProtKB-KW"/>
</dbReference>
<reference evidence="1" key="2">
    <citation type="journal article" date="2021" name="PeerJ">
        <title>Extensive microbial diversity within the chicken gut microbiome revealed by metagenomics and culture.</title>
        <authorList>
            <person name="Gilroy R."/>
            <person name="Ravi A."/>
            <person name="Getino M."/>
            <person name="Pursley I."/>
            <person name="Horton D.L."/>
            <person name="Alikhan N.F."/>
            <person name="Baker D."/>
            <person name="Gharbi K."/>
            <person name="Hall N."/>
            <person name="Watson M."/>
            <person name="Adriaenssens E.M."/>
            <person name="Foster-Nyarko E."/>
            <person name="Jarju S."/>
            <person name="Secka A."/>
            <person name="Antonio M."/>
            <person name="Oren A."/>
            <person name="Chaudhuri R.R."/>
            <person name="La Ragione R."/>
            <person name="Hildebrand F."/>
            <person name="Pallen M.J."/>
        </authorList>
    </citation>
    <scope>NUCLEOTIDE SEQUENCE</scope>
    <source>
        <strain evidence="1">CHK184-25365</strain>
    </source>
</reference>
<dbReference type="InterPro" id="IPR000801">
    <property type="entry name" value="Esterase-like"/>
</dbReference>
<dbReference type="Gene3D" id="3.40.50.1820">
    <property type="entry name" value="alpha/beta hydrolase"/>
    <property type="match status" value="1"/>
</dbReference>
<dbReference type="AlphaFoldDB" id="A0A9D1AJX7"/>
<dbReference type="PANTHER" id="PTHR48098:SF1">
    <property type="entry name" value="DIACYLGLYCEROL ACYLTRANSFERASE_MYCOLYLTRANSFERASE AG85A"/>
    <property type="match status" value="1"/>
</dbReference>
<gene>
    <name evidence="1" type="ORF">IAB36_01620</name>
</gene>
<keyword evidence="1" id="KW-0378">Hydrolase</keyword>
<proteinExistence type="predicted"/>
<dbReference type="GO" id="GO:0016747">
    <property type="term" value="F:acyltransferase activity, transferring groups other than amino-acyl groups"/>
    <property type="evidence" value="ECO:0007669"/>
    <property type="project" value="TreeGrafter"/>
</dbReference>
<accession>A0A9D1AJX7</accession>
<organism evidence="1 2">
    <name type="scientific">Candidatus Egerieicola pullicola</name>
    <dbReference type="NCBI Taxonomy" id="2840775"/>
    <lineage>
        <taxon>Bacteria</taxon>
        <taxon>Bacillati</taxon>
        <taxon>Bacillota</taxon>
        <taxon>Clostridia</taxon>
        <taxon>Eubacteriales</taxon>
        <taxon>Oscillospiraceae</taxon>
        <taxon>Oscillospiraceae incertae sedis</taxon>
        <taxon>Candidatus Egerieicola</taxon>
    </lineage>
</organism>
<dbReference type="InterPro" id="IPR029058">
    <property type="entry name" value="AB_hydrolase_fold"/>
</dbReference>
<sequence>MADFTGNVYSNVLGMNTAVRIITSKRRNHNGPFRAVYLLHGLSDNSTDWVLNTRCSLLAQDYDVMLIIPEVQKSFYIDMVEGAPYFTYITQELPEIMETLFRVSPKREDRYVMGISMGGYGALRCALTYPERYAGCAAFSPACDINLVMEACQIEKPLMPLREVMGIVGREVLEQFRQQPELLKPYDLFELARKQDAKPVKPKLFVTCGTEDFIHQMSVNLAQAMKPLHYDFTYLEWPGIHEWYFWDESIHLAFEHFFGPGSAFNPYSLENRKRGMER</sequence>
<dbReference type="InterPro" id="IPR050583">
    <property type="entry name" value="Mycobacterial_A85_antigen"/>
</dbReference>
<comment type="caution">
    <text evidence="1">The sequence shown here is derived from an EMBL/GenBank/DDBJ whole genome shotgun (WGS) entry which is preliminary data.</text>
</comment>
<reference evidence="1" key="1">
    <citation type="submission" date="2020-10" db="EMBL/GenBank/DDBJ databases">
        <authorList>
            <person name="Gilroy R."/>
        </authorList>
    </citation>
    <scope>NUCLEOTIDE SEQUENCE</scope>
    <source>
        <strain evidence="1">CHK184-25365</strain>
    </source>
</reference>